<dbReference type="InterPro" id="IPR007235">
    <property type="entry name" value="Glyco_trans_28_C"/>
</dbReference>
<dbReference type="RefSeq" id="WP_345506553.1">
    <property type="nucleotide sequence ID" value="NZ_BAABIW010000009.1"/>
</dbReference>
<accession>A0ABP9J8L6</accession>
<keyword evidence="4" id="KW-1185">Reference proteome</keyword>
<evidence type="ECO:0000259" key="2">
    <source>
        <dbReference type="Pfam" id="PF04101"/>
    </source>
</evidence>
<sequence>MRARSPRLEGTIDRDGVGVAYEVFDDTHDPGSPTVVFAPMSPVVHSRAWKAQVPYLSRYATVVTIDPRGNGRSDRPRDPAAYADRAYAADTLAVMDHLGIRSAALVGVCSSAWWSIVAAAEHPDRVDALVAIAPQVPHVTDPHPARALHAFDDVPPTDEGWAKDTAWYWRRDYRGYLDFFAGQVLPEPHSTKQRDDFVEWGLGADVEAQIAWKARPPATNTLEETLELVGRVRCPVLVIHGDDDRCQPAGRAVRLAELTHGRRVTVPGSGHLPMAREPVVVNLLMREFLTDAGVLGPSRPMAAHAPVSDVPVTAPAVRRGGRPPRALYLSSPIGLGHARRDLAVVRALRERVPGLEVDWLSQSPVTTFLEAHGERVHPASRWLANETSHLESVAGEHDLDAFAAIRDMDEILVHNFMVFSDLVEGEAYDLWTGDEAWEVDHFLHENPRLKRAPYAWLTDFVGWVPMPREDAATSAREAELTADYNAEMIEHVERLPGVRDRSLFVGNPDDVVDTTFGPGLPRVRNWVRTHYEFTGYITDVCPPSAAERDSWRAEFGIAPDDTACVVAVGGSGVGTALLRRAVEAHTLARHHVDGLRTILVTGPRIPPGSLPRVPGLTVRGFVRDLPRLLAAADVALVQGGLTTTMELAAAGRPFVYVPLRHHFEQNVHVRHRLDNYGAGRCLTWEEADPDRLAGALVEELGREVHHRPVERDGAVRAAEALAELVRAG</sequence>
<dbReference type="SUPFAM" id="SSF53474">
    <property type="entry name" value="alpha/beta-Hydrolases"/>
    <property type="match status" value="1"/>
</dbReference>
<dbReference type="Pfam" id="PF00561">
    <property type="entry name" value="Abhydrolase_1"/>
    <property type="match status" value="1"/>
</dbReference>
<feature type="domain" description="AB hydrolase-1" evidence="1">
    <location>
        <begin position="48"/>
        <end position="274"/>
    </location>
</feature>
<dbReference type="Gene3D" id="3.40.50.2000">
    <property type="entry name" value="Glycogen Phosphorylase B"/>
    <property type="match status" value="2"/>
</dbReference>
<evidence type="ECO:0000313" key="3">
    <source>
        <dbReference type="EMBL" id="GAA5022150.1"/>
    </source>
</evidence>
<dbReference type="PANTHER" id="PTHR43798:SF33">
    <property type="entry name" value="HYDROLASE, PUTATIVE (AFU_ORTHOLOGUE AFUA_2G14860)-RELATED"/>
    <property type="match status" value="1"/>
</dbReference>
<dbReference type="Proteomes" id="UP001500427">
    <property type="component" value="Unassembled WGS sequence"/>
</dbReference>
<gene>
    <name evidence="3" type="ORF">GCM10023258_12140</name>
</gene>
<evidence type="ECO:0000259" key="1">
    <source>
        <dbReference type="Pfam" id="PF00561"/>
    </source>
</evidence>
<dbReference type="InterPro" id="IPR029058">
    <property type="entry name" value="AB_hydrolase_fold"/>
</dbReference>
<dbReference type="InterPro" id="IPR050266">
    <property type="entry name" value="AB_hydrolase_sf"/>
</dbReference>
<dbReference type="Gene3D" id="3.40.50.1820">
    <property type="entry name" value="alpha/beta hydrolase"/>
    <property type="match status" value="1"/>
</dbReference>
<evidence type="ECO:0008006" key="5">
    <source>
        <dbReference type="Google" id="ProtNLM"/>
    </source>
</evidence>
<name>A0ABP9J8L6_9MICO</name>
<proteinExistence type="predicted"/>
<evidence type="ECO:0000313" key="4">
    <source>
        <dbReference type="Proteomes" id="UP001500427"/>
    </source>
</evidence>
<feature type="domain" description="Glycosyl transferase family 28 C-terminal" evidence="2">
    <location>
        <begin position="568"/>
        <end position="698"/>
    </location>
</feature>
<organism evidence="3 4">
    <name type="scientific">Terrabacter aeriphilus</name>
    <dbReference type="NCBI Taxonomy" id="515662"/>
    <lineage>
        <taxon>Bacteria</taxon>
        <taxon>Bacillati</taxon>
        <taxon>Actinomycetota</taxon>
        <taxon>Actinomycetes</taxon>
        <taxon>Micrococcales</taxon>
        <taxon>Intrasporangiaceae</taxon>
        <taxon>Terrabacter</taxon>
    </lineage>
</organism>
<dbReference type="EMBL" id="BAABIW010000009">
    <property type="protein sequence ID" value="GAA5022150.1"/>
    <property type="molecule type" value="Genomic_DNA"/>
</dbReference>
<comment type="caution">
    <text evidence="3">The sequence shown here is derived from an EMBL/GenBank/DDBJ whole genome shotgun (WGS) entry which is preliminary data.</text>
</comment>
<dbReference type="Pfam" id="PF04101">
    <property type="entry name" value="Glyco_tran_28_C"/>
    <property type="match status" value="1"/>
</dbReference>
<reference evidence="4" key="1">
    <citation type="journal article" date="2019" name="Int. J. Syst. Evol. Microbiol.">
        <title>The Global Catalogue of Microorganisms (GCM) 10K type strain sequencing project: providing services to taxonomists for standard genome sequencing and annotation.</title>
        <authorList>
            <consortium name="The Broad Institute Genomics Platform"/>
            <consortium name="The Broad Institute Genome Sequencing Center for Infectious Disease"/>
            <person name="Wu L."/>
            <person name="Ma J."/>
        </authorList>
    </citation>
    <scope>NUCLEOTIDE SEQUENCE [LARGE SCALE GENOMIC DNA]</scope>
    <source>
        <strain evidence="4">JCM 17687</strain>
    </source>
</reference>
<dbReference type="InterPro" id="IPR000073">
    <property type="entry name" value="AB_hydrolase_1"/>
</dbReference>
<dbReference type="PANTHER" id="PTHR43798">
    <property type="entry name" value="MONOACYLGLYCEROL LIPASE"/>
    <property type="match status" value="1"/>
</dbReference>
<dbReference type="SUPFAM" id="SSF53756">
    <property type="entry name" value="UDP-Glycosyltransferase/glycogen phosphorylase"/>
    <property type="match status" value="1"/>
</dbReference>
<protein>
    <recommendedName>
        <fullName evidence="5">Pimeloyl-ACP methyl ester carboxylesterase</fullName>
    </recommendedName>
</protein>